<evidence type="ECO:0000256" key="5">
    <source>
        <dbReference type="SAM" id="MobiDB-lite"/>
    </source>
</evidence>
<dbReference type="EMBL" id="JAGEOJ010000008">
    <property type="protein sequence ID" value="MBO2449460.1"/>
    <property type="molecule type" value="Genomic_DNA"/>
</dbReference>
<dbReference type="Proteomes" id="UP000669179">
    <property type="component" value="Unassembled WGS sequence"/>
</dbReference>
<feature type="signal peptide" evidence="7">
    <location>
        <begin position="1"/>
        <end position="21"/>
    </location>
</feature>
<dbReference type="RefSeq" id="WP_208257351.1">
    <property type="nucleotide sequence ID" value="NZ_JAGEOJ010000008.1"/>
</dbReference>
<gene>
    <name evidence="9" type="ORF">J4573_20330</name>
</gene>
<keyword evidence="3 7" id="KW-0732">Signal</keyword>
<dbReference type="GO" id="GO:0042597">
    <property type="term" value="C:periplasmic space"/>
    <property type="evidence" value="ECO:0007669"/>
    <property type="project" value="InterPro"/>
</dbReference>
<dbReference type="PANTHER" id="PTHR34820">
    <property type="entry name" value="INNER MEMBRANE PROTEIN YEBZ"/>
    <property type="match status" value="1"/>
</dbReference>
<dbReference type="PANTHER" id="PTHR34820:SF4">
    <property type="entry name" value="INNER MEMBRANE PROTEIN YEBZ"/>
    <property type="match status" value="1"/>
</dbReference>
<evidence type="ECO:0000256" key="6">
    <source>
        <dbReference type="SAM" id="Phobius"/>
    </source>
</evidence>
<accession>A0A939PBB3</accession>
<dbReference type="GO" id="GO:0005886">
    <property type="term" value="C:plasma membrane"/>
    <property type="evidence" value="ECO:0007669"/>
    <property type="project" value="TreeGrafter"/>
</dbReference>
<evidence type="ECO:0000313" key="9">
    <source>
        <dbReference type="EMBL" id="MBO2449460.1"/>
    </source>
</evidence>
<evidence type="ECO:0000256" key="3">
    <source>
        <dbReference type="ARBA" id="ARBA00022729"/>
    </source>
</evidence>
<keyword evidence="4" id="KW-0186">Copper</keyword>
<feature type="transmembrane region" description="Helical" evidence="6">
    <location>
        <begin position="163"/>
        <end position="184"/>
    </location>
</feature>
<comment type="subcellular location">
    <subcellularLocation>
        <location evidence="1">Cell envelope</location>
    </subcellularLocation>
</comment>
<evidence type="ECO:0000256" key="4">
    <source>
        <dbReference type="ARBA" id="ARBA00023008"/>
    </source>
</evidence>
<dbReference type="AlphaFoldDB" id="A0A939PBB3"/>
<evidence type="ECO:0000256" key="1">
    <source>
        <dbReference type="ARBA" id="ARBA00004196"/>
    </source>
</evidence>
<dbReference type="GO" id="GO:0005507">
    <property type="term" value="F:copper ion binding"/>
    <property type="evidence" value="ECO:0007669"/>
    <property type="project" value="InterPro"/>
</dbReference>
<evidence type="ECO:0000259" key="8">
    <source>
        <dbReference type="Pfam" id="PF04234"/>
    </source>
</evidence>
<name>A0A939PBB3_9ACTN</name>
<proteinExistence type="predicted"/>
<keyword evidence="10" id="KW-1185">Reference proteome</keyword>
<dbReference type="InterPro" id="IPR032694">
    <property type="entry name" value="CopC/D"/>
</dbReference>
<feature type="compositionally biased region" description="Low complexity" evidence="5">
    <location>
        <begin position="127"/>
        <end position="150"/>
    </location>
</feature>
<feature type="domain" description="CopC" evidence="8">
    <location>
        <begin position="31"/>
        <end position="124"/>
    </location>
</feature>
<comment type="caution">
    <text evidence="9">The sequence shown here is derived from an EMBL/GenBank/DDBJ whole genome shotgun (WGS) entry which is preliminary data.</text>
</comment>
<keyword evidence="6" id="KW-0812">Transmembrane</keyword>
<reference evidence="9" key="1">
    <citation type="submission" date="2021-03" db="EMBL/GenBank/DDBJ databases">
        <authorList>
            <person name="Kanchanasin P."/>
            <person name="Saeng-In P."/>
            <person name="Phongsopitanun W."/>
            <person name="Yuki M."/>
            <person name="Kudo T."/>
            <person name="Ohkuma M."/>
            <person name="Tanasupawat S."/>
        </authorList>
    </citation>
    <scope>NUCLEOTIDE SEQUENCE</scope>
    <source>
        <strain evidence="9">GKU 128</strain>
    </source>
</reference>
<dbReference type="Gene3D" id="2.60.40.1220">
    <property type="match status" value="1"/>
</dbReference>
<keyword evidence="6" id="KW-0472">Membrane</keyword>
<dbReference type="SUPFAM" id="SSF81296">
    <property type="entry name" value="E set domains"/>
    <property type="match status" value="1"/>
</dbReference>
<organism evidence="9 10">
    <name type="scientific">Actinomadura barringtoniae</name>
    <dbReference type="NCBI Taxonomy" id="1427535"/>
    <lineage>
        <taxon>Bacteria</taxon>
        <taxon>Bacillati</taxon>
        <taxon>Actinomycetota</taxon>
        <taxon>Actinomycetes</taxon>
        <taxon>Streptosporangiales</taxon>
        <taxon>Thermomonosporaceae</taxon>
        <taxon>Actinomadura</taxon>
    </lineage>
</organism>
<evidence type="ECO:0000256" key="7">
    <source>
        <dbReference type="SAM" id="SignalP"/>
    </source>
</evidence>
<keyword evidence="6" id="KW-1133">Transmembrane helix</keyword>
<dbReference type="GO" id="GO:0046688">
    <property type="term" value="P:response to copper ion"/>
    <property type="evidence" value="ECO:0007669"/>
    <property type="project" value="InterPro"/>
</dbReference>
<dbReference type="GO" id="GO:0006825">
    <property type="term" value="P:copper ion transport"/>
    <property type="evidence" value="ECO:0007669"/>
    <property type="project" value="InterPro"/>
</dbReference>
<feature type="region of interest" description="Disordered" evidence="5">
    <location>
        <begin position="127"/>
        <end position="159"/>
    </location>
</feature>
<keyword evidence="2" id="KW-0479">Metal-binding</keyword>
<sequence length="191" mass="19542">MRRYRRALWTLSCAIATGATVGLTPLPAAAHAELRSVDPADKSVREVLPAAITLTFSEPVHGKFTRVKVVGPSGARADDGDPAVDGPVVRQDLRAVPGTGRFQIAYRTVSVDGHAISGTREFTITSSATAEATAPGTSPARAPAADQARAGKPQKAGSSASGAWLPIGLGILAAGLLAAIVMGVRRGRDGL</sequence>
<dbReference type="GO" id="GO:0030313">
    <property type="term" value="C:cell envelope"/>
    <property type="evidence" value="ECO:0007669"/>
    <property type="project" value="UniProtKB-SubCell"/>
</dbReference>
<dbReference type="InterPro" id="IPR014755">
    <property type="entry name" value="Cu-Rt/internalin_Ig-like"/>
</dbReference>
<dbReference type="Pfam" id="PF04234">
    <property type="entry name" value="CopC"/>
    <property type="match status" value="1"/>
</dbReference>
<protein>
    <submittedName>
        <fullName evidence="9">Copper resistance protein CopC</fullName>
    </submittedName>
</protein>
<evidence type="ECO:0000313" key="10">
    <source>
        <dbReference type="Proteomes" id="UP000669179"/>
    </source>
</evidence>
<evidence type="ECO:0000256" key="2">
    <source>
        <dbReference type="ARBA" id="ARBA00022723"/>
    </source>
</evidence>
<feature type="chain" id="PRO_5039193985" evidence="7">
    <location>
        <begin position="22"/>
        <end position="191"/>
    </location>
</feature>
<dbReference type="InterPro" id="IPR014756">
    <property type="entry name" value="Ig_E-set"/>
</dbReference>
<dbReference type="InterPro" id="IPR007348">
    <property type="entry name" value="CopC_dom"/>
</dbReference>